<name>A0A1M6L2D2_9CLOT</name>
<keyword evidence="2" id="KW-1185">Reference proteome</keyword>
<organism evidence="1 2">
    <name type="scientific">Clostridium amylolyticum</name>
    <dbReference type="NCBI Taxonomy" id="1121298"/>
    <lineage>
        <taxon>Bacteria</taxon>
        <taxon>Bacillati</taxon>
        <taxon>Bacillota</taxon>
        <taxon>Clostridia</taxon>
        <taxon>Eubacteriales</taxon>
        <taxon>Clostridiaceae</taxon>
        <taxon>Clostridium</taxon>
    </lineage>
</organism>
<dbReference type="RefSeq" id="WP_073009885.1">
    <property type="nucleotide sequence ID" value="NZ_FQZO01000006.1"/>
</dbReference>
<dbReference type="STRING" id="1121298.SAMN05444401_3581"/>
<accession>A0A1M6L2D2</accession>
<evidence type="ECO:0000313" key="1">
    <source>
        <dbReference type="EMBL" id="SHJ65313.1"/>
    </source>
</evidence>
<dbReference type="Proteomes" id="UP000184080">
    <property type="component" value="Unassembled WGS sequence"/>
</dbReference>
<dbReference type="OrthoDB" id="1913096at2"/>
<sequence>MLNVEKIKGFNKLTANREIFKAFLNNFYNSWGTEPRKTIEPLSVKYCQDFSGAYLKFEYKVYGKKQWLHVKSPTKWY</sequence>
<dbReference type="EMBL" id="FQZO01000006">
    <property type="protein sequence ID" value="SHJ65313.1"/>
    <property type="molecule type" value="Genomic_DNA"/>
</dbReference>
<reference evidence="1 2" key="1">
    <citation type="submission" date="2016-11" db="EMBL/GenBank/DDBJ databases">
        <authorList>
            <person name="Jaros S."/>
            <person name="Januszkiewicz K."/>
            <person name="Wedrychowicz H."/>
        </authorList>
    </citation>
    <scope>NUCLEOTIDE SEQUENCE [LARGE SCALE GENOMIC DNA]</scope>
    <source>
        <strain evidence="1 2">DSM 21864</strain>
    </source>
</reference>
<protein>
    <submittedName>
        <fullName evidence="1">Uncharacterized protein</fullName>
    </submittedName>
</protein>
<proteinExistence type="predicted"/>
<gene>
    <name evidence="1" type="ORF">SAMN05444401_3581</name>
</gene>
<evidence type="ECO:0000313" key="2">
    <source>
        <dbReference type="Proteomes" id="UP000184080"/>
    </source>
</evidence>
<dbReference type="AlphaFoldDB" id="A0A1M6L2D2"/>